<dbReference type="InterPro" id="IPR005174">
    <property type="entry name" value="KIB1-4_b-propeller"/>
</dbReference>
<dbReference type="Gramene" id="OB07G22740.1">
    <property type="protein sequence ID" value="OB07G22740.1"/>
    <property type="gene ID" value="OB07G22740"/>
</dbReference>
<dbReference type="PANTHER" id="PTHR33165:SF63">
    <property type="entry name" value="OS03G0792300 PROTEIN"/>
    <property type="match status" value="1"/>
</dbReference>
<dbReference type="PANTHER" id="PTHR33165">
    <property type="entry name" value="F-BOX DOMAIN CONTAINING PROTEIN-LIKE-RELATED"/>
    <property type="match status" value="1"/>
</dbReference>
<dbReference type="Pfam" id="PF03478">
    <property type="entry name" value="Beta-prop_KIB1-4"/>
    <property type="match status" value="1"/>
</dbReference>
<reference evidence="3" key="1">
    <citation type="journal article" date="2013" name="Nat. Commun.">
        <title>Whole-genome sequencing of Oryza brachyantha reveals mechanisms underlying Oryza genome evolution.</title>
        <authorList>
            <person name="Chen J."/>
            <person name="Huang Q."/>
            <person name="Gao D."/>
            <person name="Wang J."/>
            <person name="Lang Y."/>
            <person name="Liu T."/>
            <person name="Li B."/>
            <person name="Bai Z."/>
            <person name="Luis Goicoechea J."/>
            <person name="Liang C."/>
            <person name="Chen C."/>
            <person name="Zhang W."/>
            <person name="Sun S."/>
            <person name="Liao Y."/>
            <person name="Zhang X."/>
            <person name="Yang L."/>
            <person name="Song C."/>
            <person name="Wang M."/>
            <person name="Shi J."/>
            <person name="Liu G."/>
            <person name="Liu J."/>
            <person name="Zhou H."/>
            <person name="Zhou W."/>
            <person name="Yu Q."/>
            <person name="An N."/>
            <person name="Chen Y."/>
            <person name="Cai Q."/>
            <person name="Wang B."/>
            <person name="Liu B."/>
            <person name="Min J."/>
            <person name="Huang Y."/>
            <person name="Wu H."/>
            <person name="Li Z."/>
            <person name="Zhang Y."/>
            <person name="Yin Y."/>
            <person name="Song W."/>
            <person name="Jiang J."/>
            <person name="Jackson S.A."/>
            <person name="Wing R.A."/>
            <person name="Wang J."/>
            <person name="Chen M."/>
        </authorList>
    </citation>
    <scope>NUCLEOTIDE SEQUENCE [LARGE SCALE GENOMIC DNA]</scope>
    <source>
        <strain evidence="3">cv. IRGC 101232</strain>
    </source>
</reference>
<evidence type="ECO:0000259" key="2">
    <source>
        <dbReference type="Pfam" id="PF03478"/>
    </source>
</evidence>
<dbReference type="HOGENOM" id="CLU_040241_0_0_1"/>
<keyword evidence="1" id="KW-0732">Signal</keyword>
<evidence type="ECO:0000256" key="1">
    <source>
        <dbReference type="SAM" id="SignalP"/>
    </source>
</evidence>
<feature type="chain" id="PRO_5003775094" description="KIB1-4 beta-propeller domain-containing protein" evidence="1">
    <location>
        <begin position="23"/>
        <end position="290"/>
    </location>
</feature>
<reference evidence="3" key="2">
    <citation type="submission" date="2013-04" db="UniProtKB">
        <authorList>
            <consortium name="EnsemblPlants"/>
        </authorList>
    </citation>
    <scope>IDENTIFICATION</scope>
</reference>
<evidence type="ECO:0000313" key="3">
    <source>
        <dbReference type="EnsemblPlants" id="OB07G22740.1"/>
    </source>
</evidence>
<accession>J3MLJ2</accession>
<protein>
    <recommendedName>
        <fullName evidence="2">KIB1-4 beta-propeller domain-containing protein</fullName>
    </recommendedName>
</protein>
<dbReference type="Proteomes" id="UP000006038">
    <property type="component" value="Chromosome 7"/>
</dbReference>
<sequence>MGSDWTTLTGCLVLLIAERLLANDVTDYIRFRAVCNSWRQHTEDPRVGDGLEPRYLPRSWIMLEEAPVAPFRHRFLNTNSGGVITVDIPELEDCDVLGPSLGGLLTLREKRTHALGLFHPLTSYITQLPPLVSLLHPVANDPTLVEPEYHQPTAIGFSDGWRTVAIFCKMVDKVAVAKPGDWNWRWISVRPYLMKSAASVAGYFFLVSKTTLFELSSDGAHGHGLPRVTPVADVPVPGGVVPSSCRHTLVEDDGDRLTLVKEKNRTSEESDRLDKFFSEVNITLIVSRKA</sequence>
<organism evidence="3">
    <name type="scientific">Oryza brachyantha</name>
    <name type="common">malo sina</name>
    <dbReference type="NCBI Taxonomy" id="4533"/>
    <lineage>
        <taxon>Eukaryota</taxon>
        <taxon>Viridiplantae</taxon>
        <taxon>Streptophyta</taxon>
        <taxon>Embryophyta</taxon>
        <taxon>Tracheophyta</taxon>
        <taxon>Spermatophyta</taxon>
        <taxon>Magnoliopsida</taxon>
        <taxon>Liliopsida</taxon>
        <taxon>Poales</taxon>
        <taxon>Poaceae</taxon>
        <taxon>BOP clade</taxon>
        <taxon>Oryzoideae</taxon>
        <taxon>Oryzeae</taxon>
        <taxon>Oryzinae</taxon>
        <taxon>Oryza</taxon>
    </lineage>
</organism>
<feature type="signal peptide" evidence="1">
    <location>
        <begin position="1"/>
        <end position="22"/>
    </location>
</feature>
<name>J3MLJ2_ORYBR</name>
<dbReference type="EnsemblPlants" id="OB07G22740.1">
    <property type="protein sequence ID" value="OB07G22740.1"/>
    <property type="gene ID" value="OB07G22740"/>
</dbReference>
<evidence type="ECO:0000313" key="4">
    <source>
        <dbReference type="Proteomes" id="UP000006038"/>
    </source>
</evidence>
<feature type="domain" description="KIB1-4 beta-propeller" evidence="2">
    <location>
        <begin position="81"/>
        <end position="267"/>
    </location>
</feature>
<keyword evidence="4" id="KW-1185">Reference proteome</keyword>
<dbReference type="OMA" id="EDHDVMG"/>
<proteinExistence type="predicted"/>
<dbReference type="AlphaFoldDB" id="J3MLJ2"/>